<organism evidence="1 2">
    <name type="scientific">Lentinula raphanica</name>
    <dbReference type="NCBI Taxonomy" id="153919"/>
    <lineage>
        <taxon>Eukaryota</taxon>
        <taxon>Fungi</taxon>
        <taxon>Dikarya</taxon>
        <taxon>Basidiomycota</taxon>
        <taxon>Agaricomycotina</taxon>
        <taxon>Agaricomycetes</taxon>
        <taxon>Agaricomycetidae</taxon>
        <taxon>Agaricales</taxon>
        <taxon>Marasmiineae</taxon>
        <taxon>Omphalotaceae</taxon>
        <taxon>Lentinula</taxon>
    </lineage>
</organism>
<proteinExistence type="predicted"/>
<keyword evidence="2" id="KW-1185">Reference proteome</keyword>
<gene>
    <name evidence="1" type="ORF">F5878DRAFT_697097</name>
</gene>
<dbReference type="EMBL" id="MU806564">
    <property type="protein sequence ID" value="KAJ3834214.1"/>
    <property type="molecule type" value="Genomic_DNA"/>
</dbReference>
<reference evidence="1" key="1">
    <citation type="submission" date="2022-08" db="EMBL/GenBank/DDBJ databases">
        <authorList>
            <consortium name="DOE Joint Genome Institute"/>
            <person name="Min B."/>
            <person name="Riley R."/>
            <person name="Sierra-Patev S."/>
            <person name="Naranjo-Ortiz M."/>
            <person name="Looney B."/>
            <person name="Konkel Z."/>
            <person name="Slot J.C."/>
            <person name="Sakamoto Y."/>
            <person name="Steenwyk J.L."/>
            <person name="Rokas A."/>
            <person name="Carro J."/>
            <person name="Camarero S."/>
            <person name="Ferreira P."/>
            <person name="Molpeceres G."/>
            <person name="Ruiz-Duenas F.J."/>
            <person name="Serrano A."/>
            <person name="Henrissat B."/>
            <person name="Drula E."/>
            <person name="Hughes K.W."/>
            <person name="Mata J.L."/>
            <person name="Ishikawa N.K."/>
            <person name="Vargas-Isla R."/>
            <person name="Ushijima S."/>
            <person name="Smith C.A."/>
            <person name="Ahrendt S."/>
            <person name="Andreopoulos W."/>
            <person name="He G."/>
            <person name="Labutti K."/>
            <person name="Lipzen A."/>
            <person name="Ng V."/>
            <person name="Sandor L."/>
            <person name="Barry K."/>
            <person name="Martinez A.T."/>
            <person name="Xiao Y."/>
            <person name="Gibbons J.G."/>
            <person name="Terashima K."/>
            <person name="Hibbett D.S."/>
            <person name="Grigoriev I.V."/>
        </authorList>
    </citation>
    <scope>NUCLEOTIDE SEQUENCE</scope>
    <source>
        <strain evidence="1">TFB9207</strain>
    </source>
</reference>
<sequence length="597" mass="67174">MPPDWFNWHEFVLTDLFDQSVSYSPPSNSGDYVSYDRYDLSEDGDDDTPSIISIDSSVHGVPKLQAYMYYNGVRGGKCGPKLIYKTSTDVLPYPTGPFQFYRLIQLLTVHEHAKLSKDNLWSKIRDQTVQLLDDKQIKFTSIDLVRFRWKEPPTEGWGDMGGETATSSVTVWIGVLPDSTNGDAAFNSAQDIINLLKQHDINDIDVAFRESVVQPLTQPIFYAPVHNFHPLKSVLDWLTTPLSLPIAGMNTRDMQGALGFYFKVGDDLYGVTARHVLFPDTESNELYRYDTTLPKKHVIFMGNRAFDDLLDSIKRSIRNLNFSLDNLEESIKLSTAKATGGDQEAAEVLLRQKQQLDINMETILPLKRFYATLRTDWANVNNRVIGHVVWSPPITGLNPPHGYAQDVCVIKLDKDKFLPNFRGNVINLGTEIMQGMFKSLLEPRSDVPSKFNYPENRLYQLKHILAAAKFKEPDSQDKKGDPTRFVFKRGPSTLTTIGRLNGFESYERRYSLLGHFDSVQAAIYPYDKKSGLFSSLGDSGAAIVGTDNDLVAQLNAGTGSAGDSCDIIYGTPMEWLWTVIQAEFPNAVLFFDDPAHS</sequence>
<name>A0AA38P0U5_9AGAR</name>
<dbReference type="AlphaFoldDB" id="A0AA38P0U5"/>
<protein>
    <submittedName>
        <fullName evidence="1">Uncharacterized protein</fullName>
    </submittedName>
</protein>
<evidence type="ECO:0000313" key="1">
    <source>
        <dbReference type="EMBL" id="KAJ3834214.1"/>
    </source>
</evidence>
<comment type="caution">
    <text evidence="1">The sequence shown here is derived from an EMBL/GenBank/DDBJ whole genome shotgun (WGS) entry which is preliminary data.</text>
</comment>
<evidence type="ECO:0000313" key="2">
    <source>
        <dbReference type="Proteomes" id="UP001163846"/>
    </source>
</evidence>
<dbReference type="Proteomes" id="UP001163846">
    <property type="component" value="Unassembled WGS sequence"/>
</dbReference>
<accession>A0AA38P0U5</accession>